<evidence type="ECO:0000313" key="5">
    <source>
        <dbReference type="EMBL" id="KAH1084041.1"/>
    </source>
</evidence>
<dbReference type="Proteomes" id="UP000828251">
    <property type="component" value="Unassembled WGS sequence"/>
</dbReference>
<dbReference type="Pfam" id="PF18052">
    <property type="entry name" value="Rx_N"/>
    <property type="match status" value="1"/>
</dbReference>
<evidence type="ECO:0000313" key="6">
    <source>
        <dbReference type="Proteomes" id="UP000828251"/>
    </source>
</evidence>
<dbReference type="GO" id="GO:0006952">
    <property type="term" value="P:defense response"/>
    <property type="evidence" value="ECO:0007669"/>
    <property type="project" value="UniProtKB-KW"/>
</dbReference>
<dbReference type="PANTHER" id="PTHR19338:SF66">
    <property type="entry name" value="NB-ARC DOMAIN-CONTAINING PROTEIN"/>
    <property type="match status" value="1"/>
</dbReference>
<evidence type="ECO:0000256" key="2">
    <source>
        <dbReference type="ARBA" id="ARBA00022741"/>
    </source>
</evidence>
<proteinExistence type="predicted"/>
<comment type="caution">
    <text evidence="5">The sequence shown here is derived from an EMBL/GenBank/DDBJ whole genome shotgun (WGS) entry which is preliminary data.</text>
</comment>
<dbReference type="CDD" id="cd14798">
    <property type="entry name" value="RX-CC_like"/>
    <property type="match status" value="1"/>
</dbReference>
<keyword evidence="6" id="KW-1185">Reference proteome</keyword>
<reference evidence="5 6" key="1">
    <citation type="journal article" date="2021" name="Plant Biotechnol. J.">
        <title>Multi-omics assisted identification of the key and species-specific regulatory components of drought-tolerant mechanisms in Gossypium stocksii.</title>
        <authorList>
            <person name="Yu D."/>
            <person name="Ke L."/>
            <person name="Zhang D."/>
            <person name="Wu Y."/>
            <person name="Sun Y."/>
            <person name="Mei J."/>
            <person name="Sun J."/>
            <person name="Sun Y."/>
        </authorList>
    </citation>
    <scope>NUCLEOTIDE SEQUENCE [LARGE SCALE GENOMIC DNA]</scope>
    <source>
        <strain evidence="6">cv. E1</strain>
        <tissue evidence="5">Leaf</tissue>
    </source>
</reference>
<name>A0A9D3VJL2_9ROSI</name>
<organism evidence="5 6">
    <name type="scientific">Gossypium stocksii</name>
    <dbReference type="NCBI Taxonomy" id="47602"/>
    <lineage>
        <taxon>Eukaryota</taxon>
        <taxon>Viridiplantae</taxon>
        <taxon>Streptophyta</taxon>
        <taxon>Embryophyta</taxon>
        <taxon>Tracheophyta</taxon>
        <taxon>Spermatophyta</taxon>
        <taxon>Magnoliopsida</taxon>
        <taxon>eudicotyledons</taxon>
        <taxon>Gunneridae</taxon>
        <taxon>Pentapetalae</taxon>
        <taxon>rosids</taxon>
        <taxon>malvids</taxon>
        <taxon>Malvales</taxon>
        <taxon>Malvaceae</taxon>
        <taxon>Malvoideae</taxon>
        <taxon>Gossypium</taxon>
    </lineage>
</organism>
<dbReference type="InterPro" id="IPR041118">
    <property type="entry name" value="Rx_N"/>
</dbReference>
<dbReference type="Gene3D" id="1.20.5.4130">
    <property type="match status" value="1"/>
</dbReference>
<gene>
    <name evidence="5" type="ORF">J1N35_023802</name>
</gene>
<dbReference type="OrthoDB" id="3027644at2759"/>
<feature type="domain" description="Disease resistance N-terminal" evidence="4">
    <location>
        <begin position="5"/>
        <end position="98"/>
    </location>
</feature>
<evidence type="ECO:0000256" key="3">
    <source>
        <dbReference type="ARBA" id="ARBA00022821"/>
    </source>
</evidence>
<evidence type="ECO:0000256" key="1">
    <source>
        <dbReference type="ARBA" id="ARBA00022737"/>
    </source>
</evidence>
<sequence length="107" mass="12310">MALYAVTSAVTTIGNLLTEEAIDLWGVEEQVNRLQTVLKWMQSSLMVAETKLSTDERIRRWVVEIRELAHDAEDVVKEFAFKIGSKNKGLLCKGINGRQRRRIKFFN</sequence>
<dbReference type="AlphaFoldDB" id="A0A9D3VJL2"/>
<dbReference type="InterPro" id="IPR038005">
    <property type="entry name" value="RX-like_CC"/>
</dbReference>
<keyword evidence="2" id="KW-0547">Nucleotide-binding</keyword>
<dbReference type="EMBL" id="JAIQCV010000007">
    <property type="protein sequence ID" value="KAH1084041.1"/>
    <property type="molecule type" value="Genomic_DNA"/>
</dbReference>
<dbReference type="PANTHER" id="PTHR19338">
    <property type="entry name" value="TRANSLOCASE OF INNER MITOCHONDRIAL MEMBRANE 13 HOMOLOG"/>
    <property type="match status" value="1"/>
</dbReference>
<dbReference type="GO" id="GO:0000166">
    <property type="term" value="F:nucleotide binding"/>
    <property type="evidence" value="ECO:0007669"/>
    <property type="project" value="UniProtKB-KW"/>
</dbReference>
<protein>
    <recommendedName>
        <fullName evidence="4">Disease resistance N-terminal domain-containing protein</fullName>
    </recommendedName>
</protein>
<keyword evidence="1" id="KW-0677">Repeat</keyword>
<evidence type="ECO:0000259" key="4">
    <source>
        <dbReference type="Pfam" id="PF18052"/>
    </source>
</evidence>
<accession>A0A9D3VJL2</accession>
<keyword evidence="3" id="KW-0611">Plant defense</keyword>